<dbReference type="Pfam" id="PF13505">
    <property type="entry name" value="OMP_b-brl"/>
    <property type="match status" value="1"/>
</dbReference>
<feature type="signal peptide" evidence="2">
    <location>
        <begin position="1"/>
        <end position="22"/>
    </location>
</feature>
<dbReference type="Gene3D" id="2.40.160.20">
    <property type="match status" value="1"/>
</dbReference>
<feature type="chain" id="PRO_5032302705" evidence="2">
    <location>
        <begin position="23"/>
        <end position="196"/>
    </location>
</feature>
<dbReference type="AlphaFoldDB" id="A0A846ZLG0"/>
<keyword evidence="1 2" id="KW-0732">Signal</keyword>
<dbReference type="InterPro" id="IPR027385">
    <property type="entry name" value="Beta-barrel_OMP"/>
</dbReference>
<evidence type="ECO:0000313" key="4">
    <source>
        <dbReference type="EMBL" id="NKZ38303.1"/>
    </source>
</evidence>
<dbReference type="EMBL" id="JAAZQD010000002">
    <property type="protein sequence ID" value="NKZ38303.1"/>
    <property type="molecule type" value="Genomic_DNA"/>
</dbReference>
<proteinExistence type="predicted"/>
<feature type="domain" description="Outer membrane protein beta-barrel" evidence="3">
    <location>
        <begin position="9"/>
        <end position="196"/>
    </location>
</feature>
<evidence type="ECO:0000313" key="5">
    <source>
        <dbReference type="Proteomes" id="UP000541636"/>
    </source>
</evidence>
<name>A0A846ZLG0_9GAMM</name>
<protein>
    <submittedName>
        <fullName evidence="4">Porin family protein</fullName>
    </submittedName>
</protein>
<dbReference type="SUPFAM" id="SSF56925">
    <property type="entry name" value="OMPA-like"/>
    <property type="match status" value="1"/>
</dbReference>
<evidence type="ECO:0000256" key="2">
    <source>
        <dbReference type="SAM" id="SignalP"/>
    </source>
</evidence>
<dbReference type="RefSeq" id="WP_113064354.1">
    <property type="nucleotide sequence ID" value="NZ_JAAZQD010000002.1"/>
</dbReference>
<keyword evidence="5" id="KW-1185">Reference proteome</keyword>
<comment type="caution">
    <text evidence="4">The sequence shown here is derived from an EMBL/GenBank/DDBJ whole genome shotgun (WGS) entry which is preliminary data.</text>
</comment>
<reference evidence="4 5" key="1">
    <citation type="journal article" date="2017" name="Int. J. Syst. Evol. Microbiol.">
        <title>Oleiagrimonas citrea sp. nov., a marine bacterium isolated from tidal flat sediment and emended description of the genus Oleiagrimonas Fang et al. 2015 and Oleiagrimonas soli.</title>
        <authorList>
            <person name="Yang S.H."/>
            <person name="Seo H.S."/>
            <person name="Seong C.N."/>
            <person name="Kwon K.K."/>
        </authorList>
    </citation>
    <scope>NUCLEOTIDE SEQUENCE [LARGE SCALE GENOMIC DNA]</scope>
    <source>
        <strain evidence="4 5">MEBiC09124</strain>
    </source>
</reference>
<organism evidence="4 5">
    <name type="scientific">Oleiagrimonas citrea</name>
    <dbReference type="NCBI Taxonomy" id="1665687"/>
    <lineage>
        <taxon>Bacteria</taxon>
        <taxon>Pseudomonadati</taxon>
        <taxon>Pseudomonadota</taxon>
        <taxon>Gammaproteobacteria</taxon>
        <taxon>Lysobacterales</taxon>
        <taxon>Rhodanobacteraceae</taxon>
        <taxon>Oleiagrimonas</taxon>
    </lineage>
</organism>
<dbReference type="Proteomes" id="UP000541636">
    <property type="component" value="Unassembled WGS sequence"/>
</dbReference>
<evidence type="ECO:0000256" key="1">
    <source>
        <dbReference type="ARBA" id="ARBA00022729"/>
    </source>
</evidence>
<sequence>MKKTLIALALVTAGMATVPAFAQNAPTDNGGWFLGAKVGQAKLNKGPYDGNDTGYAINGGYRWAVAPNTALGVEAGYNDLGNIKLKNAFNSNPVVANPKSKLHGWTFGVNGKYNFTPNWYASARAGIYQWKGHGLSNDQNPLYRSLDKTDWYSGVGFGYDFTNNFSLGLNYDYYQAKKDHVNLSTNLVSVSAEYRF</sequence>
<evidence type="ECO:0000259" key="3">
    <source>
        <dbReference type="Pfam" id="PF13505"/>
    </source>
</evidence>
<gene>
    <name evidence="4" type="ORF">HF690_04945</name>
</gene>
<dbReference type="InterPro" id="IPR011250">
    <property type="entry name" value="OMP/PagP_B-barrel"/>
</dbReference>
<accession>A0A846ZLG0</accession>